<dbReference type="EMBL" id="FUZT01000001">
    <property type="protein sequence ID" value="SKC43675.1"/>
    <property type="molecule type" value="Genomic_DNA"/>
</dbReference>
<feature type="repeat" description="TPR" evidence="3">
    <location>
        <begin position="326"/>
        <end position="359"/>
    </location>
</feature>
<name>A0A1T5IWY3_9FIRM</name>
<accession>A0A1T5IWY3</accession>
<dbReference type="SUPFAM" id="SSF48452">
    <property type="entry name" value="TPR-like"/>
    <property type="match status" value="1"/>
</dbReference>
<evidence type="ECO:0000256" key="3">
    <source>
        <dbReference type="PROSITE-ProRule" id="PRU00339"/>
    </source>
</evidence>
<gene>
    <name evidence="4" type="ORF">SAMN02194393_00848</name>
</gene>
<keyword evidence="1" id="KW-0677">Repeat</keyword>
<dbReference type="InterPro" id="IPR051685">
    <property type="entry name" value="Ycf3/AcsC/BcsC/TPR_MFPF"/>
</dbReference>
<sequence>MFNPIEKYLKKKLDDIVFINLKDNKKIQIKGTVLDQSIPLPIPINEVVSRVKNTGEEDKDISIFKIIQGMIYILGIDSGFKYNEIYKNFLKSFDENIIKVILQQAFRLIEDNKKIYALICFKSCLYLEPNDIDSLYNYARCCEELSQEFSDEFIKDFEDEAIKCFENLTEIEPNFALPYYHLGFHYLNKKLYKKAQLIWEKSIEKGIDENKEAEVMSRIAEISHKIQYEEGYNLVLTGRPNEALDKLLPLGEKYPEWWNLQFFIGLAYRHLSNFPEALKYLKKALIIRPKQVDILNEIGLCYISLGKTNEALEYFNKALSIKRNDPEILCNIGIAYLEAGEVKLASQYVNKSYEINPNDEITKAWKKKIESMD</sequence>
<dbReference type="PANTHER" id="PTHR44943">
    <property type="entry name" value="CELLULOSE SYNTHASE OPERON PROTEIN C"/>
    <property type="match status" value="1"/>
</dbReference>
<dbReference type="SMART" id="SM00028">
    <property type="entry name" value="TPR"/>
    <property type="match status" value="4"/>
</dbReference>
<reference evidence="5" key="1">
    <citation type="submission" date="2017-02" db="EMBL/GenBank/DDBJ databases">
        <authorList>
            <person name="Varghese N."/>
            <person name="Submissions S."/>
        </authorList>
    </citation>
    <scope>NUCLEOTIDE SEQUENCE [LARGE SCALE GENOMIC DNA]</scope>
    <source>
        <strain evidence="5">M1</strain>
    </source>
</reference>
<proteinExistence type="predicted"/>
<keyword evidence="2 3" id="KW-0802">TPR repeat</keyword>
<evidence type="ECO:0000313" key="5">
    <source>
        <dbReference type="Proteomes" id="UP000190285"/>
    </source>
</evidence>
<dbReference type="InterPro" id="IPR011990">
    <property type="entry name" value="TPR-like_helical_dom_sf"/>
</dbReference>
<dbReference type="RefSeq" id="WP_079489548.1">
    <property type="nucleotide sequence ID" value="NZ_FUZT01000001.1"/>
</dbReference>
<dbReference type="Pfam" id="PF13424">
    <property type="entry name" value="TPR_12"/>
    <property type="match status" value="1"/>
</dbReference>
<dbReference type="InterPro" id="IPR019734">
    <property type="entry name" value="TPR_rpt"/>
</dbReference>
<evidence type="ECO:0000256" key="1">
    <source>
        <dbReference type="ARBA" id="ARBA00022737"/>
    </source>
</evidence>
<dbReference type="STRING" id="36842.SAMN02194393_00848"/>
<keyword evidence="5" id="KW-1185">Reference proteome</keyword>
<dbReference type="OrthoDB" id="358807at2"/>
<dbReference type="PROSITE" id="PS50005">
    <property type="entry name" value="TPR"/>
    <property type="match status" value="3"/>
</dbReference>
<dbReference type="PANTHER" id="PTHR44943:SF8">
    <property type="entry name" value="TPR REPEAT-CONTAINING PROTEIN MJ0263"/>
    <property type="match status" value="1"/>
</dbReference>
<dbReference type="Proteomes" id="UP000190285">
    <property type="component" value="Unassembled WGS sequence"/>
</dbReference>
<evidence type="ECO:0000256" key="2">
    <source>
        <dbReference type="ARBA" id="ARBA00022803"/>
    </source>
</evidence>
<dbReference type="PROSITE" id="PS50293">
    <property type="entry name" value="TPR_REGION"/>
    <property type="match status" value="1"/>
</dbReference>
<evidence type="ECO:0000313" key="4">
    <source>
        <dbReference type="EMBL" id="SKC43675.1"/>
    </source>
</evidence>
<organism evidence="4 5">
    <name type="scientific">Maledivibacter halophilus</name>
    <dbReference type="NCBI Taxonomy" id="36842"/>
    <lineage>
        <taxon>Bacteria</taxon>
        <taxon>Bacillati</taxon>
        <taxon>Bacillota</taxon>
        <taxon>Clostridia</taxon>
        <taxon>Peptostreptococcales</taxon>
        <taxon>Caminicellaceae</taxon>
        <taxon>Maledivibacter</taxon>
    </lineage>
</organism>
<dbReference type="Gene3D" id="1.25.40.10">
    <property type="entry name" value="Tetratricopeptide repeat domain"/>
    <property type="match status" value="2"/>
</dbReference>
<feature type="repeat" description="TPR" evidence="3">
    <location>
        <begin position="258"/>
        <end position="291"/>
    </location>
</feature>
<protein>
    <submittedName>
        <fullName evidence="4">Tetratricopeptide repeat-containing protein</fullName>
    </submittedName>
</protein>
<dbReference type="Pfam" id="PF13181">
    <property type="entry name" value="TPR_8"/>
    <property type="match status" value="1"/>
</dbReference>
<dbReference type="AlphaFoldDB" id="A0A1T5IWY3"/>
<feature type="repeat" description="TPR" evidence="3">
    <location>
        <begin position="292"/>
        <end position="325"/>
    </location>
</feature>